<feature type="domain" description="CRAL-TRIO" evidence="1">
    <location>
        <begin position="92"/>
        <end position="253"/>
    </location>
</feature>
<evidence type="ECO:0000313" key="3">
    <source>
        <dbReference type="Proteomes" id="UP000688137"/>
    </source>
</evidence>
<dbReference type="CDD" id="cd00170">
    <property type="entry name" value="SEC14"/>
    <property type="match status" value="1"/>
</dbReference>
<dbReference type="PANTHER" id="PTHR46818">
    <property type="entry name" value="DOMAIN-CONTAINING PROTEIN, PUTATIVE-RELATED"/>
    <property type="match status" value="1"/>
</dbReference>
<dbReference type="EMBL" id="CAJJDM010000006">
    <property type="protein sequence ID" value="CAD8045342.1"/>
    <property type="molecule type" value="Genomic_DNA"/>
</dbReference>
<dbReference type="OMA" id="LFESCPI"/>
<sequence length="331" mass="39288">MLLNKEFYLYFPEEHEILIKFKKYEIRKFFDGQIQFTQSEMHSIQQFKQKYQVQKEDSFILRMLYATKFKFEKCFDAIKNFDEWRQSIDSKVNPMSQELLKQGVIYMHGRDNRFRPILVVNARKVAGIKEIDLLLQSMTVFLDYILSNCMLPGQIENWIVIMDLGGLGIMGLPKQDLYRIMNYLSSNYRSRMHKCYVINCNKALSITWAMIKTFLEDITVYKILFESCPISLLQYANPSQLEKKYGGIANDKSDNFWPPQEISPNYQIAIDNIKLIDQLTYIELFKQGRLNKNIVCQELIKLQQLQQNNQQIKQQQKSEDDFQSCEEDNDL</sequence>
<dbReference type="Pfam" id="PF00650">
    <property type="entry name" value="CRAL_TRIO"/>
    <property type="match status" value="1"/>
</dbReference>
<dbReference type="InterPro" id="IPR001251">
    <property type="entry name" value="CRAL-TRIO_dom"/>
</dbReference>
<dbReference type="AlphaFoldDB" id="A0A8S1JRS5"/>
<proteinExistence type="predicted"/>
<comment type="caution">
    <text evidence="2">The sequence shown here is derived from an EMBL/GenBank/DDBJ whole genome shotgun (WGS) entry which is preliminary data.</text>
</comment>
<organism evidence="2 3">
    <name type="scientific">Paramecium primaurelia</name>
    <dbReference type="NCBI Taxonomy" id="5886"/>
    <lineage>
        <taxon>Eukaryota</taxon>
        <taxon>Sar</taxon>
        <taxon>Alveolata</taxon>
        <taxon>Ciliophora</taxon>
        <taxon>Intramacronucleata</taxon>
        <taxon>Oligohymenophorea</taxon>
        <taxon>Peniculida</taxon>
        <taxon>Parameciidae</taxon>
        <taxon>Paramecium</taxon>
    </lineage>
</organism>
<evidence type="ECO:0000313" key="2">
    <source>
        <dbReference type="EMBL" id="CAD8045342.1"/>
    </source>
</evidence>
<dbReference type="PROSITE" id="PS50191">
    <property type="entry name" value="CRAL_TRIO"/>
    <property type="match status" value="1"/>
</dbReference>
<dbReference type="SMART" id="SM00516">
    <property type="entry name" value="SEC14"/>
    <property type="match status" value="1"/>
</dbReference>
<name>A0A8S1JRS5_PARPR</name>
<protein>
    <recommendedName>
        <fullName evidence="1">CRAL-TRIO domain-containing protein</fullName>
    </recommendedName>
</protein>
<reference evidence="2" key="1">
    <citation type="submission" date="2021-01" db="EMBL/GenBank/DDBJ databases">
        <authorList>
            <consortium name="Genoscope - CEA"/>
            <person name="William W."/>
        </authorList>
    </citation>
    <scope>NUCLEOTIDE SEQUENCE</scope>
</reference>
<evidence type="ECO:0000259" key="1">
    <source>
        <dbReference type="PROSITE" id="PS50191"/>
    </source>
</evidence>
<accession>A0A8S1JRS5</accession>
<dbReference type="PANTHER" id="PTHR46818:SF1">
    <property type="entry name" value="CHROMOSOME UNDETERMINED SCAFFOLD_125, WHOLE GENOME SHOTGUN SEQUENCE"/>
    <property type="match status" value="1"/>
</dbReference>
<gene>
    <name evidence="2" type="ORF">PPRIM_AZ9-3.1.T0090369</name>
</gene>
<keyword evidence="3" id="KW-1185">Reference proteome</keyword>
<dbReference type="Proteomes" id="UP000688137">
    <property type="component" value="Unassembled WGS sequence"/>
</dbReference>